<protein>
    <submittedName>
        <fullName evidence="1">DUF4442 domain-containing protein</fullName>
    </submittedName>
</protein>
<comment type="caution">
    <text evidence="1">The sequence shown here is derived from an EMBL/GenBank/DDBJ whole genome shotgun (WGS) entry which is preliminary data.</text>
</comment>
<dbReference type="RefSeq" id="WP_265673772.1">
    <property type="nucleotide sequence ID" value="NZ_JAKRRY010000003.1"/>
</dbReference>
<organism evidence="1 2">
    <name type="scientific">Vibrio qingdaonensis</name>
    <dbReference type="NCBI Taxonomy" id="2829491"/>
    <lineage>
        <taxon>Bacteria</taxon>
        <taxon>Pseudomonadati</taxon>
        <taxon>Pseudomonadota</taxon>
        <taxon>Gammaproteobacteria</taxon>
        <taxon>Vibrionales</taxon>
        <taxon>Vibrionaceae</taxon>
        <taxon>Vibrio</taxon>
    </lineage>
</organism>
<dbReference type="SUPFAM" id="SSF54637">
    <property type="entry name" value="Thioesterase/thiol ester dehydrase-isomerase"/>
    <property type="match status" value="1"/>
</dbReference>
<reference evidence="1" key="1">
    <citation type="submission" date="2022-02" db="EMBL/GenBank/DDBJ databases">
        <title>Vibrio sp. nov, a new bacterium isolated from seawater.</title>
        <authorList>
            <person name="Yuan Y."/>
        </authorList>
    </citation>
    <scope>NUCLEOTIDE SEQUENCE</scope>
    <source>
        <strain evidence="1">ZSDZ65</strain>
    </source>
</reference>
<evidence type="ECO:0000313" key="1">
    <source>
        <dbReference type="EMBL" id="MCW8345329.1"/>
    </source>
</evidence>
<dbReference type="Gene3D" id="3.10.129.10">
    <property type="entry name" value="Hotdog Thioesterase"/>
    <property type="match status" value="1"/>
</dbReference>
<evidence type="ECO:0000313" key="2">
    <source>
        <dbReference type="Proteomes" id="UP001155587"/>
    </source>
</evidence>
<dbReference type="Proteomes" id="UP001155587">
    <property type="component" value="Unassembled WGS sequence"/>
</dbReference>
<dbReference type="InterPro" id="IPR027961">
    <property type="entry name" value="DUF4442"/>
</dbReference>
<keyword evidence="2" id="KW-1185">Reference proteome</keyword>
<dbReference type="Pfam" id="PF14539">
    <property type="entry name" value="DUF4442"/>
    <property type="match status" value="1"/>
</dbReference>
<dbReference type="AlphaFoldDB" id="A0A9X3CKW7"/>
<proteinExistence type="predicted"/>
<sequence length="170" mass="19785">MDKRLAKIYKPNNVKFALNIWPPFWGAGIRILDISEDFRTVKVRLKLRWWNKNANRSQFGGSIFSMTDPIYSLMLMGILREQYYVWDKEASINFVKPGFSCLEAEFVVTQNMLDEIAEKTASGEKCFPEFVTHIKDDSGDVVATIQRKLYIRKKPKYRASENSEEEVITS</sequence>
<dbReference type="InterPro" id="IPR029069">
    <property type="entry name" value="HotDog_dom_sf"/>
</dbReference>
<gene>
    <name evidence="1" type="ORF">MD535_04700</name>
</gene>
<dbReference type="EMBL" id="JAKRRY010000003">
    <property type="protein sequence ID" value="MCW8345329.1"/>
    <property type="molecule type" value="Genomic_DNA"/>
</dbReference>
<accession>A0A9X3CKW7</accession>
<name>A0A9X3CKW7_9VIBR</name>